<dbReference type="AlphaFoldDB" id="A0A261QU29"/>
<comment type="function">
    <text evidence="7">Part of the tripartite ATP-independent periplasmic (TRAP) transport system.</text>
</comment>
<dbReference type="RefSeq" id="WP_094797425.1">
    <property type="nucleotide sequence ID" value="NZ_NEVK01000008.1"/>
</dbReference>
<name>A0A261QU29_9BORD</name>
<dbReference type="InterPro" id="IPR004681">
    <property type="entry name" value="TRAP_DctM"/>
</dbReference>
<evidence type="ECO:0000256" key="1">
    <source>
        <dbReference type="ARBA" id="ARBA00004429"/>
    </source>
</evidence>
<feature type="transmembrane region" description="Helical" evidence="7">
    <location>
        <begin position="214"/>
        <end position="236"/>
    </location>
</feature>
<dbReference type="GO" id="GO:0005886">
    <property type="term" value="C:plasma membrane"/>
    <property type="evidence" value="ECO:0007669"/>
    <property type="project" value="UniProtKB-SubCell"/>
</dbReference>
<feature type="transmembrane region" description="Helical" evidence="7">
    <location>
        <begin position="359"/>
        <end position="385"/>
    </location>
</feature>
<dbReference type="PANTHER" id="PTHR33362">
    <property type="entry name" value="SIALIC ACID TRAP TRANSPORTER PERMEASE PROTEIN SIAT-RELATED"/>
    <property type="match status" value="1"/>
</dbReference>
<keyword evidence="2" id="KW-1003">Cell membrane</keyword>
<dbReference type="PANTHER" id="PTHR33362:SF2">
    <property type="entry name" value="TRAP TRANSPORTER LARGE PERMEASE PROTEIN"/>
    <property type="match status" value="1"/>
</dbReference>
<evidence type="ECO:0000256" key="2">
    <source>
        <dbReference type="ARBA" id="ARBA00022475"/>
    </source>
</evidence>
<keyword evidence="5 7" id="KW-1133">Transmembrane helix</keyword>
<evidence type="ECO:0000259" key="9">
    <source>
        <dbReference type="Pfam" id="PF06808"/>
    </source>
</evidence>
<comment type="subcellular location">
    <subcellularLocation>
        <location evidence="1 7">Cell inner membrane</location>
        <topology evidence="1 7">Multi-pass membrane protein</topology>
    </subcellularLocation>
</comment>
<feature type="transmembrane region" description="Helical" evidence="7">
    <location>
        <begin position="306"/>
        <end position="329"/>
    </location>
</feature>
<evidence type="ECO:0000256" key="8">
    <source>
        <dbReference type="SAM" id="SignalP"/>
    </source>
</evidence>
<protein>
    <recommendedName>
        <fullName evidence="7">TRAP transporter large permease protein</fullName>
    </recommendedName>
</protein>
<dbReference type="Pfam" id="PF06808">
    <property type="entry name" value="DctM"/>
    <property type="match status" value="1"/>
</dbReference>
<feature type="signal peptide" evidence="8">
    <location>
        <begin position="1"/>
        <end position="23"/>
    </location>
</feature>
<dbReference type="InterPro" id="IPR010656">
    <property type="entry name" value="DctM"/>
</dbReference>
<evidence type="ECO:0000256" key="3">
    <source>
        <dbReference type="ARBA" id="ARBA00022519"/>
    </source>
</evidence>
<feature type="transmembrane region" description="Helical" evidence="7">
    <location>
        <begin position="56"/>
        <end position="78"/>
    </location>
</feature>
<comment type="subunit">
    <text evidence="7">The complex comprises the extracytoplasmic solute receptor protein and the two transmembrane proteins.</text>
</comment>
<organism evidence="10 11">
    <name type="scientific">Bordetella genomosp. 7</name>
    <dbReference type="NCBI Taxonomy" id="1416805"/>
    <lineage>
        <taxon>Bacteria</taxon>
        <taxon>Pseudomonadati</taxon>
        <taxon>Pseudomonadota</taxon>
        <taxon>Betaproteobacteria</taxon>
        <taxon>Burkholderiales</taxon>
        <taxon>Alcaligenaceae</taxon>
        <taxon>Bordetella</taxon>
    </lineage>
</organism>
<evidence type="ECO:0000256" key="5">
    <source>
        <dbReference type="ARBA" id="ARBA00022989"/>
    </source>
</evidence>
<keyword evidence="6 7" id="KW-0472">Membrane</keyword>
<feature type="chain" id="PRO_5011994795" description="TRAP transporter large permease protein" evidence="8">
    <location>
        <begin position="24"/>
        <end position="428"/>
    </location>
</feature>
<evidence type="ECO:0000256" key="4">
    <source>
        <dbReference type="ARBA" id="ARBA00022692"/>
    </source>
</evidence>
<comment type="caution">
    <text evidence="7">Lacks conserved residue(s) required for the propagation of feature annotation.</text>
</comment>
<dbReference type="EMBL" id="NEVK01000008">
    <property type="protein sequence ID" value="OZI16284.1"/>
    <property type="molecule type" value="Genomic_DNA"/>
</dbReference>
<proteinExistence type="inferred from homology"/>
<gene>
    <name evidence="10" type="ORF">CAL19_16460</name>
</gene>
<keyword evidence="3 7" id="KW-0997">Cell inner membrane</keyword>
<keyword evidence="4 7" id="KW-0812">Transmembrane</keyword>
<keyword evidence="11" id="KW-1185">Reference proteome</keyword>
<reference evidence="11" key="1">
    <citation type="submission" date="2017-05" db="EMBL/GenBank/DDBJ databases">
        <title>Complete and WGS of Bordetella genogroups.</title>
        <authorList>
            <person name="Spilker T."/>
            <person name="Lipuma J."/>
        </authorList>
    </citation>
    <scope>NUCLEOTIDE SEQUENCE [LARGE SCALE GENOMIC DNA]</scope>
    <source>
        <strain evidence="11">AU18089</strain>
    </source>
</reference>
<feature type="transmembrane region" description="Helical" evidence="7">
    <location>
        <begin position="170"/>
        <end position="194"/>
    </location>
</feature>
<feature type="transmembrane region" description="Helical" evidence="7">
    <location>
        <begin position="336"/>
        <end position="353"/>
    </location>
</feature>
<sequence length="428" mass="45177">MTTYVLLLVFAALLVMGMPVAFAMGAAAAAAAYVSDIPFAALVIKLVDGTNQVPMLAIPLFILAGAIMAEGGMARRLVDLAKALLGSLKGGLSLVNVCASTLFGCISGSTVADTASIGSVMIPQMEKNGYPRTFATNITMTGSLQATILPPSHNFVIYSLAAGGMVSVPALFLAGILPGLLLGLCLAALCLYYAYRHDFPRGSATGLRLIRARFIDAGWGLITVVIITGGILSGVFTATESAGVACVYALAVTMFVYRDYRWKDLPKLLSGVVRTCGIIMIMMATASAFGYMMALERVPQQIAELFLAYSSNVTVFLILANIALLVLGIFMELTPMLLICVPVFMPIIMELGIDPVHFGVIMVLNLAIGLVTPPVGATLFAGIAVGRVTMEQITRTIWPFYVAMLICLLLVTYVPALSLWLPALAGAL</sequence>
<evidence type="ECO:0000256" key="6">
    <source>
        <dbReference type="ARBA" id="ARBA00023136"/>
    </source>
</evidence>
<dbReference type="NCBIfam" id="TIGR00786">
    <property type="entry name" value="dctM"/>
    <property type="match status" value="1"/>
</dbReference>
<comment type="similarity">
    <text evidence="7">Belongs to the TRAP transporter large permease family.</text>
</comment>
<dbReference type="GO" id="GO:0022857">
    <property type="term" value="F:transmembrane transporter activity"/>
    <property type="evidence" value="ECO:0007669"/>
    <property type="project" value="UniProtKB-UniRule"/>
</dbReference>
<feature type="transmembrane region" description="Helical" evidence="7">
    <location>
        <begin position="90"/>
        <end position="112"/>
    </location>
</feature>
<keyword evidence="8" id="KW-0732">Signal</keyword>
<feature type="transmembrane region" description="Helical" evidence="7">
    <location>
        <begin position="272"/>
        <end position="294"/>
    </location>
</feature>
<evidence type="ECO:0000313" key="11">
    <source>
        <dbReference type="Proteomes" id="UP000216947"/>
    </source>
</evidence>
<evidence type="ECO:0000313" key="10">
    <source>
        <dbReference type="EMBL" id="OZI16284.1"/>
    </source>
</evidence>
<dbReference type="Proteomes" id="UP000216947">
    <property type="component" value="Unassembled WGS sequence"/>
</dbReference>
<feature type="transmembrane region" description="Helical" evidence="7">
    <location>
        <begin position="397"/>
        <end position="421"/>
    </location>
</feature>
<feature type="transmembrane region" description="Helical" evidence="7">
    <location>
        <begin position="242"/>
        <end position="260"/>
    </location>
</feature>
<keyword evidence="7" id="KW-0813">Transport</keyword>
<accession>A0A261QU29</accession>
<evidence type="ECO:0000256" key="7">
    <source>
        <dbReference type="RuleBase" id="RU369079"/>
    </source>
</evidence>
<comment type="caution">
    <text evidence="10">The sequence shown here is derived from an EMBL/GenBank/DDBJ whole genome shotgun (WGS) entry which is preliminary data.</text>
</comment>
<dbReference type="PIRSF" id="PIRSF006066">
    <property type="entry name" value="HI0050"/>
    <property type="match status" value="1"/>
</dbReference>
<feature type="domain" description="TRAP C4-dicarboxylate transport system permease DctM subunit" evidence="9">
    <location>
        <begin position="7"/>
        <end position="417"/>
    </location>
</feature>